<evidence type="ECO:0000313" key="3">
    <source>
        <dbReference type="Proteomes" id="UP000664628"/>
    </source>
</evidence>
<evidence type="ECO:0000313" key="2">
    <source>
        <dbReference type="EMBL" id="MBO0950789.1"/>
    </source>
</evidence>
<keyword evidence="3" id="KW-1185">Reference proteome</keyword>
<protein>
    <submittedName>
        <fullName evidence="2">Uncharacterized protein</fullName>
    </submittedName>
</protein>
<comment type="caution">
    <text evidence="2">The sequence shown here is derived from an EMBL/GenBank/DDBJ whole genome shotgun (WGS) entry which is preliminary data.</text>
</comment>
<evidence type="ECO:0000256" key="1">
    <source>
        <dbReference type="SAM" id="MobiDB-lite"/>
    </source>
</evidence>
<organism evidence="2 3">
    <name type="scientific">Fibrella forsythiae</name>
    <dbReference type="NCBI Taxonomy" id="2817061"/>
    <lineage>
        <taxon>Bacteria</taxon>
        <taxon>Pseudomonadati</taxon>
        <taxon>Bacteroidota</taxon>
        <taxon>Cytophagia</taxon>
        <taxon>Cytophagales</taxon>
        <taxon>Spirosomataceae</taxon>
        <taxon>Fibrella</taxon>
    </lineage>
</organism>
<proteinExistence type="predicted"/>
<feature type="compositionally biased region" description="Polar residues" evidence="1">
    <location>
        <begin position="35"/>
        <end position="51"/>
    </location>
</feature>
<accession>A0ABS3JNK7</accession>
<feature type="compositionally biased region" description="Low complexity" evidence="1">
    <location>
        <begin position="52"/>
        <end position="63"/>
    </location>
</feature>
<dbReference type="Gene3D" id="1.20.5.340">
    <property type="match status" value="1"/>
</dbReference>
<sequence>MADFAQNADRSFGDKLLGFFIKEDPASANVPAAQPTPSRVTQPVSAGQASTPAQSGAGSGPLASSPIGSVDTKFVDHFAGVLSKANLQGPDYFEFREILKNLSNLGLPEDKQFQAAWASFKAMAATGDPSVLATAANQYLTALSTDRDAFLKSVDAAMKERVGGLQEEQQKLQADNESIAKQITELQQRVTANTDRLTKITGEVAEQSSKISQNRANFEATYATFTDQIKADVSKIATYLK</sequence>
<name>A0ABS3JNK7_9BACT</name>
<gene>
    <name evidence="2" type="ORF">J2I46_19515</name>
</gene>
<dbReference type="Proteomes" id="UP000664628">
    <property type="component" value="Unassembled WGS sequence"/>
</dbReference>
<dbReference type="RefSeq" id="WP_207330736.1">
    <property type="nucleotide sequence ID" value="NZ_JAFMYW010000006.1"/>
</dbReference>
<dbReference type="EMBL" id="JAFMYW010000006">
    <property type="protein sequence ID" value="MBO0950789.1"/>
    <property type="molecule type" value="Genomic_DNA"/>
</dbReference>
<feature type="region of interest" description="Disordered" evidence="1">
    <location>
        <begin position="28"/>
        <end position="63"/>
    </location>
</feature>
<reference evidence="2 3" key="1">
    <citation type="submission" date="2021-03" db="EMBL/GenBank/DDBJ databases">
        <title>Fibrella sp. HMF5405 genome sequencing and assembly.</title>
        <authorList>
            <person name="Kang H."/>
            <person name="Kim H."/>
            <person name="Bae S."/>
            <person name="Joh K."/>
        </authorList>
    </citation>
    <scope>NUCLEOTIDE SEQUENCE [LARGE SCALE GENOMIC DNA]</scope>
    <source>
        <strain evidence="2 3">HMF5405</strain>
    </source>
</reference>